<dbReference type="Gene3D" id="1.10.10.60">
    <property type="entry name" value="Homeodomain-like"/>
    <property type="match status" value="1"/>
</dbReference>
<sequence>MICKAARNAELERLHSEGASYAALGRQFNLSPARVTQVIARVRRMRKTLQLRLDAPLRHTT</sequence>
<evidence type="ECO:0000313" key="2">
    <source>
        <dbReference type="Proteomes" id="UP000028534"/>
    </source>
</evidence>
<evidence type="ECO:0008006" key="3">
    <source>
        <dbReference type="Google" id="ProtNLM"/>
    </source>
</evidence>
<dbReference type="Proteomes" id="UP000028534">
    <property type="component" value="Unassembled WGS sequence"/>
</dbReference>
<dbReference type="EMBL" id="JGVR01000009">
    <property type="protein sequence ID" value="KEZ19430.1"/>
    <property type="molecule type" value="Genomic_DNA"/>
</dbReference>
<evidence type="ECO:0000313" key="1">
    <source>
        <dbReference type="EMBL" id="KEZ19430.1"/>
    </source>
</evidence>
<protein>
    <recommendedName>
        <fullName evidence="3">RNA polymerase sigma-70 region 4 domain-containing protein</fullName>
    </recommendedName>
</protein>
<dbReference type="PATRIC" id="fig|13690.10.peg.2005"/>
<reference evidence="1 2" key="1">
    <citation type="submission" date="2014-03" db="EMBL/GenBank/DDBJ databases">
        <title>Genome sequence of Sphingobium yanoikuyae B1.</title>
        <authorList>
            <person name="Gan H.M."/>
            <person name="Gan H.Y."/>
            <person name="Savka M.A."/>
        </authorList>
    </citation>
    <scope>NUCLEOTIDE SEQUENCE [LARGE SCALE GENOMIC DNA]</scope>
    <source>
        <strain evidence="1 2">B1</strain>
    </source>
</reference>
<dbReference type="AlphaFoldDB" id="A0A084EN88"/>
<accession>A0A084EN88</accession>
<organism evidence="1 2">
    <name type="scientific">Sphingobium yanoikuyae</name>
    <name type="common">Sphingomonas yanoikuyae</name>
    <dbReference type="NCBI Taxonomy" id="13690"/>
    <lineage>
        <taxon>Bacteria</taxon>
        <taxon>Pseudomonadati</taxon>
        <taxon>Pseudomonadota</taxon>
        <taxon>Alphaproteobacteria</taxon>
        <taxon>Sphingomonadales</taxon>
        <taxon>Sphingomonadaceae</taxon>
        <taxon>Sphingobium</taxon>
    </lineage>
</organism>
<gene>
    <name evidence="1" type="ORF">CP98_01951</name>
</gene>
<comment type="caution">
    <text evidence="1">The sequence shown here is derived from an EMBL/GenBank/DDBJ whole genome shotgun (WGS) entry which is preliminary data.</text>
</comment>
<name>A0A084EN88_SPHYA</name>
<proteinExistence type="predicted"/>